<gene>
    <name evidence="1" type="ORF">FOB19_10930</name>
</gene>
<proteinExistence type="predicted"/>
<dbReference type="InterPro" id="IPR010982">
    <property type="entry name" value="Lambda_DNA-bd_dom_sf"/>
</dbReference>
<dbReference type="RefSeq" id="WP_005266576.1">
    <property type="nucleotide sequence ID" value="NZ_CP054803.1"/>
</dbReference>
<evidence type="ECO:0000313" key="2">
    <source>
        <dbReference type="Proteomes" id="UP000509126"/>
    </source>
</evidence>
<reference evidence="1 2" key="1">
    <citation type="submission" date="2019-11" db="EMBL/GenBank/DDBJ databases">
        <title>FDA dAtabase for Regulatory Grade micrObial Sequences (FDA-ARGOS): Supporting development and validation of Infectious Disease Dx tests.</title>
        <authorList>
            <person name="Patel R."/>
            <person name="Rucinski S."/>
            <person name="Tallon L."/>
            <person name="Sadzewicz L."/>
            <person name="Vavikolanu K."/>
            <person name="Mehta A."/>
            <person name="Aluvathingal J."/>
            <person name="Nadendla S."/>
            <person name="Nandy P."/>
            <person name="Geyer C."/>
            <person name="Yan Y."/>
            <person name="Sichtig H."/>
        </authorList>
    </citation>
    <scope>NUCLEOTIDE SEQUENCE [LARGE SCALE GENOMIC DNA]</scope>
    <source>
        <strain evidence="1 2">FDAARGOS_557</strain>
    </source>
</reference>
<dbReference type="AlphaFoldDB" id="A0A6N1MVS1"/>
<dbReference type="GO" id="GO:0003677">
    <property type="term" value="F:DNA binding"/>
    <property type="evidence" value="ECO:0007669"/>
    <property type="project" value="InterPro"/>
</dbReference>
<evidence type="ECO:0008006" key="3">
    <source>
        <dbReference type="Google" id="ProtNLM"/>
    </source>
</evidence>
<dbReference type="Gene3D" id="1.10.260.40">
    <property type="entry name" value="lambda repressor-like DNA-binding domains"/>
    <property type="match status" value="1"/>
</dbReference>
<sequence length="61" mass="6923">MTVDDLRAFYNAKSDAELARILGRDRSVINYWRKGIPLRTQAVFEISTKGKLKANIKNLGV</sequence>
<protein>
    <recommendedName>
        <fullName evidence="3">Helix-turn-helix domain-containing protein</fullName>
    </recommendedName>
</protein>
<organism evidence="1 2">
    <name type="scientific">Acinetobacter lwoffii</name>
    <dbReference type="NCBI Taxonomy" id="28090"/>
    <lineage>
        <taxon>Bacteria</taxon>
        <taxon>Pseudomonadati</taxon>
        <taxon>Pseudomonadota</taxon>
        <taxon>Gammaproteobacteria</taxon>
        <taxon>Moraxellales</taxon>
        <taxon>Moraxellaceae</taxon>
        <taxon>Acinetobacter</taxon>
    </lineage>
</organism>
<dbReference type="SUPFAM" id="SSF47413">
    <property type="entry name" value="lambda repressor-like DNA-binding domains"/>
    <property type="match status" value="1"/>
</dbReference>
<dbReference type="Proteomes" id="UP000509126">
    <property type="component" value="Chromosome"/>
</dbReference>
<name>A0A6N1MVS1_ACILW</name>
<accession>A0A6N1MVS1</accession>
<dbReference type="EMBL" id="CP054803">
    <property type="protein sequence ID" value="QKU21867.1"/>
    <property type="molecule type" value="Genomic_DNA"/>
</dbReference>
<evidence type="ECO:0000313" key="1">
    <source>
        <dbReference type="EMBL" id="QKU21867.1"/>
    </source>
</evidence>